<dbReference type="InterPro" id="IPR004158">
    <property type="entry name" value="DUF247_pln"/>
</dbReference>
<dbReference type="InParanoid" id="A0A7N2LF60"/>
<name>A0A7N2LF60_QUELO</name>
<dbReference type="FunCoup" id="A0A7N2LF60">
    <property type="interactions" value="23"/>
</dbReference>
<proteinExistence type="predicted"/>
<dbReference type="Gramene" id="QL04p031377:mrna">
    <property type="protein sequence ID" value="QL04p031377:mrna"/>
    <property type="gene ID" value="QL04p031377"/>
</dbReference>
<organism evidence="1 2">
    <name type="scientific">Quercus lobata</name>
    <name type="common">Valley oak</name>
    <dbReference type="NCBI Taxonomy" id="97700"/>
    <lineage>
        <taxon>Eukaryota</taxon>
        <taxon>Viridiplantae</taxon>
        <taxon>Streptophyta</taxon>
        <taxon>Embryophyta</taxon>
        <taxon>Tracheophyta</taxon>
        <taxon>Spermatophyta</taxon>
        <taxon>Magnoliopsida</taxon>
        <taxon>eudicotyledons</taxon>
        <taxon>Gunneridae</taxon>
        <taxon>Pentapetalae</taxon>
        <taxon>rosids</taxon>
        <taxon>fabids</taxon>
        <taxon>Fagales</taxon>
        <taxon>Fagaceae</taxon>
        <taxon>Quercus</taxon>
    </lineage>
</organism>
<evidence type="ECO:0000313" key="2">
    <source>
        <dbReference type="Proteomes" id="UP000594261"/>
    </source>
</evidence>
<sequence>MEMVPIAATDSHENDHMCKELGIDITIVMDNDLICDESIIDVSAAMEPARWSECCIYRAPGKIRKINKEAYTPKVISIGPFHHGGNEVRDEDSQKELRDMETLKVRKLKEFCDRTGKCQKEIAGIIEKNQDKIRRCYSESFDISKEDFVKMVLLDSTFIMEVLLRADDREKYKDDFIVSNPMVNDNIRLDLILLENQLPFFILKELYEKSYERHSERPIFQLACKYFSRYIEKNPEGEKVEKVKHFTDLIRLSYCPDNLEFNVRKKNPCTATKLYETGVIFKLHEDSLDIHFHKSLSTKTSPCFNFSWLLKCLLGLTGFGCLEHTQPLLKIPRFIIDDDTEGLLRKIMLLEQCHYPFEAFACNHMWILDYLINSKEDVELLIEKNIIYNDLGSNEVIAEMVNKLCIEISERKSCYADLAEDLCDHYAQHCNVVLANLPLELGELGFCGCECPFTLDDAFFPAVHGGKRFLDCVWVRLLSMGPRDHMQERSYLMRSLCCPWWERKTLRVWVRLLSMGPRVYIPERTISCQL</sequence>
<dbReference type="EMBL" id="LRBV02000004">
    <property type="status" value="NOT_ANNOTATED_CDS"/>
    <property type="molecule type" value="Genomic_DNA"/>
</dbReference>
<dbReference type="Proteomes" id="UP000594261">
    <property type="component" value="Chromosome 4"/>
</dbReference>
<keyword evidence="2" id="KW-1185">Reference proteome</keyword>
<dbReference type="Pfam" id="PF03140">
    <property type="entry name" value="DUF247"/>
    <property type="match status" value="1"/>
</dbReference>
<evidence type="ECO:0000313" key="1">
    <source>
        <dbReference type="EnsemblPlants" id="QL04p031377:mrna"/>
    </source>
</evidence>
<accession>A0A7N2LF60</accession>
<reference evidence="1" key="2">
    <citation type="submission" date="2021-01" db="UniProtKB">
        <authorList>
            <consortium name="EnsemblPlants"/>
        </authorList>
    </citation>
    <scope>IDENTIFICATION</scope>
</reference>
<dbReference type="EnsemblPlants" id="QL04p031377:mrna">
    <property type="protein sequence ID" value="QL04p031377:mrna"/>
    <property type="gene ID" value="QL04p031377"/>
</dbReference>
<reference evidence="1 2" key="1">
    <citation type="journal article" date="2016" name="G3 (Bethesda)">
        <title>First Draft Assembly and Annotation of the Genome of a California Endemic Oak Quercus lobata Nee (Fagaceae).</title>
        <authorList>
            <person name="Sork V.L."/>
            <person name="Fitz-Gibbon S.T."/>
            <person name="Puiu D."/>
            <person name="Crepeau M."/>
            <person name="Gugger P.F."/>
            <person name="Sherman R."/>
            <person name="Stevens K."/>
            <person name="Langley C.H."/>
            <person name="Pellegrini M."/>
            <person name="Salzberg S.L."/>
        </authorList>
    </citation>
    <scope>NUCLEOTIDE SEQUENCE [LARGE SCALE GENOMIC DNA]</scope>
    <source>
        <strain evidence="1 2">cv. SW786</strain>
    </source>
</reference>
<dbReference type="PANTHER" id="PTHR31170:SF9">
    <property type="entry name" value="PROTEIN, PUTATIVE (DUF247)-RELATED"/>
    <property type="match status" value="1"/>
</dbReference>
<protein>
    <submittedName>
        <fullName evidence="1">Uncharacterized protein</fullName>
    </submittedName>
</protein>
<dbReference type="AlphaFoldDB" id="A0A7N2LF60"/>
<dbReference type="PANTHER" id="PTHR31170">
    <property type="entry name" value="BNAC04G53230D PROTEIN"/>
    <property type="match status" value="1"/>
</dbReference>